<feature type="compositionally biased region" description="Gly residues" evidence="1">
    <location>
        <begin position="222"/>
        <end position="233"/>
    </location>
</feature>
<organism evidence="2 3">
    <name type="scientific">Microbacterium resistens</name>
    <dbReference type="NCBI Taxonomy" id="156977"/>
    <lineage>
        <taxon>Bacteria</taxon>
        <taxon>Bacillati</taxon>
        <taxon>Actinomycetota</taxon>
        <taxon>Actinomycetes</taxon>
        <taxon>Micrococcales</taxon>
        <taxon>Microbacteriaceae</taxon>
        <taxon>Microbacterium</taxon>
    </lineage>
</organism>
<protein>
    <recommendedName>
        <fullName evidence="4">Glycine rich protein</fullName>
    </recommendedName>
</protein>
<feature type="region of interest" description="Disordered" evidence="1">
    <location>
        <begin position="204"/>
        <end position="238"/>
    </location>
</feature>
<dbReference type="RefSeq" id="WP_310023057.1">
    <property type="nucleotide sequence ID" value="NZ_JAVDUM010000018.1"/>
</dbReference>
<evidence type="ECO:0000313" key="3">
    <source>
        <dbReference type="Proteomes" id="UP001259347"/>
    </source>
</evidence>
<dbReference type="Proteomes" id="UP001259347">
    <property type="component" value="Unassembled WGS sequence"/>
</dbReference>
<evidence type="ECO:0000256" key="1">
    <source>
        <dbReference type="SAM" id="MobiDB-lite"/>
    </source>
</evidence>
<feature type="compositionally biased region" description="Polar residues" evidence="1">
    <location>
        <begin position="1"/>
        <end position="10"/>
    </location>
</feature>
<dbReference type="InterPro" id="IPR006311">
    <property type="entry name" value="TAT_signal"/>
</dbReference>
<evidence type="ECO:0000313" key="2">
    <source>
        <dbReference type="EMBL" id="MDR6868855.1"/>
    </source>
</evidence>
<sequence>MNDNTASISNGEGPIHIGSDGVSRRTIVRGAAWTIPVIAAAAAVPLAAASGCTGGGSMTAPAPTGTQAPAMNSTFTVPAGVTQLTFEVAGAAGGTSTFTDDGHTLVGSGGAGALVTGVLLVTPGQVLSLIVGQGGMGFHNTVSGPPSPGYVGGGGYGSGGSTVFGGGGSAMENYAGGSGGGGSAILLGSTPLIVAGGGGGSGAWNGRDITSSPGIGYPRQDGGNGSGTTGGSGNNSQFATGFFGTRGWTVYGGGGASGAAGGAGGALGSGDGEHWAGSAGAAFGPGGGNGANGVSTTGTARPLVSGAGGGGYAGGGSGGVVRSNGVGTSQWNIAGAAGGAGSSYLDSSATGTYGSAANAPQRYEVRNPGWIRLSWTC</sequence>
<reference evidence="2 3" key="1">
    <citation type="submission" date="2023-07" db="EMBL/GenBank/DDBJ databases">
        <title>Sorghum-associated microbial communities from plants grown in Nebraska, USA.</title>
        <authorList>
            <person name="Schachtman D."/>
        </authorList>
    </citation>
    <scope>NUCLEOTIDE SEQUENCE [LARGE SCALE GENOMIC DNA]</scope>
    <source>
        <strain evidence="2 3">2980</strain>
    </source>
</reference>
<dbReference type="EMBL" id="JAVDUM010000018">
    <property type="protein sequence ID" value="MDR6868855.1"/>
    <property type="molecule type" value="Genomic_DNA"/>
</dbReference>
<feature type="region of interest" description="Disordered" evidence="1">
    <location>
        <begin position="1"/>
        <end position="20"/>
    </location>
</feature>
<evidence type="ECO:0008006" key="4">
    <source>
        <dbReference type="Google" id="ProtNLM"/>
    </source>
</evidence>
<accession>A0ABU1SGX3</accession>
<name>A0ABU1SGX3_9MICO</name>
<proteinExistence type="predicted"/>
<comment type="caution">
    <text evidence="2">The sequence shown here is derived from an EMBL/GenBank/DDBJ whole genome shotgun (WGS) entry which is preliminary data.</text>
</comment>
<dbReference type="PROSITE" id="PS51318">
    <property type="entry name" value="TAT"/>
    <property type="match status" value="1"/>
</dbReference>
<gene>
    <name evidence="2" type="ORF">J2Y69_003481</name>
</gene>
<keyword evidence="3" id="KW-1185">Reference proteome</keyword>